<gene>
    <name evidence="7" type="ORF">CLV99_4159</name>
</gene>
<dbReference type="InterPro" id="IPR050553">
    <property type="entry name" value="Thioredoxin_ResA/DsbE_sf"/>
</dbReference>
<dbReference type="CDD" id="cd02966">
    <property type="entry name" value="TlpA_like_family"/>
    <property type="match status" value="1"/>
</dbReference>
<evidence type="ECO:0000256" key="1">
    <source>
        <dbReference type="ARBA" id="ARBA00004196"/>
    </source>
</evidence>
<accession>A0A4R6W8L6</accession>
<dbReference type="GO" id="GO:0017004">
    <property type="term" value="P:cytochrome complex assembly"/>
    <property type="evidence" value="ECO:0007669"/>
    <property type="project" value="UniProtKB-KW"/>
</dbReference>
<feature type="domain" description="Thioredoxin" evidence="6">
    <location>
        <begin position="248"/>
        <end position="396"/>
    </location>
</feature>
<dbReference type="GO" id="GO:0016491">
    <property type="term" value="F:oxidoreductase activity"/>
    <property type="evidence" value="ECO:0007669"/>
    <property type="project" value="InterPro"/>
</dbReference>
<evidence type="ECO:0000313" key="8">
    <source>
        <dbReference type="Proteomes" id="UP000295292"/>
    </source>
</evidence>
<dbReference type="InterPro" id="IPR013740">
    <property type="entry name" value="Redoxin"/>
</dbReference>
<dbReference type="GO" id="GO:0030313">
    <property type="term" value="C:cell envelope"/>
    <property type="evidence" value="ECO:0007669"/>
    <property type="project" value="UniProtKB-SubCell"/>
</dbReference>
<feature type="chain" id="PRO_5020832778" evidence="5">
    <location>
        <begin position="23"/>
        <end position="396"/>
    </location>
</feature>
<reference evidence="7 8" key="1">
    <citation type="submission" date="2019-03" db="EMBL/GenBank/DDBJ databases">
        <title>Genomic Encyclopedia of Archaeal and Bacterial Type Strains, Phase II (KMG-II): from individual species to whole genera.</title>
        <authorList>
            <person name="Goeker M."/>
        </authorList>
    </citation>
    <scope>NUCLEOTIDE SEQUENCE [LARGE SCALE GENOMIC DNA]</scope>
    <source>
        <strain evidence="7 8">DSM 28353</strain>
    </source>
</reference>
<dbReference type="PROSITE" id="PS51352">
    <property type="entry name" value="THIOREDOXIN_2"/>
    <property type="match status" value="1"/>
</dbReference>
<dbReference type="Pfam" id="PF08534">
    <property type="entry name" value="Redoxin"/>
    <property type="match status" value="1"/>
</dbReference>
<keyword evidence="5" id="KW-0732">Signal</keyword>
<evidence type="ECO:0000259" key="6">
    <source>
        <dbReference type="PROSITE" id="PS51352"/>
    </source>
</evidence>
<dbReference type="InterPro" id="IPR025380">
    <property type="entry name" value="DUF4369"/>
</dbReference>
<dbReference type="SUPFAM" id="SSF52833">
    <property type="entry name" value="Thioredoxin-like"/>
    <property type="match status" value="1"/>
</dbReference>
<evidence type="ECO:0000256" key="3">
    <source>
        <dbReference type="ARBA" id="ARBA00023157"/>
    </source>
</evidence>
<evidence type="ECO:0000313" key="7">
    <source>
        <dbReference type="EMBL" id="TDQ73722.1"/>
    </source>
</evidence>
<name>A0A4R6W8L6_9SPHI</name>
<dbReference type="RefSeq" id="WP_133586314.1">
    <property type="nucleotide sequence ID" value="NZ_SNYV01000018.1"/>
</dbReference>
<dbReference type="Pfam" id="PF14289">
    <property type="entry name" value="DUF4369"/>
    <property type="match status" value="1"/>
</dbReference>
<evidence type="ECO:0000256" key="4">
    <source>
        <dbReference type="ARBA" id="ARBA00023284"/>
    </source>
</evidence>
<dbReference type="PROSITE" id="PS51257">
    <property type="entry name" value="PROKAR_LIPOPROTEIN"/>
    <property type="match status" value="1"/>
</dbReference>
<proteinExistence type="predicted"/>
<dbReference type="Proteomes" id="UP000295292">
    <property type="component" value="Unassembled WGS sequence"/>
</dbReference>
<keyword evidence="2" id="KW-0201">Cytochrome c-type biogenesis</keyword>
<dbReference type="Gene3D" id="3.40.30.10">
    <property type="entry name" value="Glutaredoxin"/>
    <property type="match status" value="1"/>
</dbReference>
<keyword evidence="3" id="KW-1015">Disulfide bond</keyword>
<comment type="subcellular location">
    <subcellularLocation>
        <location evidence="1">Cell envelope</location>
    </subcellularLocation>
</comment>
<evidence type="ECO:0000256" key="5">
    <source>
        <dbReference type="SAM" id="SignalP"/>
    </source>
</evidence>
<protein>
    <submittedName>
        <fullName evidence="7">Peroxiredoxin</fullName>
    </submittedName>
</protein>
<evidence type="ECO:0000256" key="2">
    <source>
        <dbReference type="ARBA" id="ARBA00022748"/>
    </source>
</evidence>
<dbReference type="PANTHER" id="PTHR42852">
    <property type="entry name" value="THIOL:DISULFIDE INTERCHANGE PROTEIN DSBE"/>
    <property type="match status" value="1"/>
</dbReference>
<sequence>MCKTNYILLAFTSIFVLLTSCASKKEVVGYAVKARIDNPENYSPYYLEYSDRGEVIVDTNYTVDGDWIVFKGKIDEPVVASFGVRGNPANSITDNINFPMEAPSLRFFLSNDKIEIVGDANHIYMANIKGGSANQDWSKIKMLENDLINQDWTLLKDAYHNLTSDSDSTVLSNAYRARRDKLKKTAALREEFIKKNPNSIVSSYFLSEMLFGKSLDELKNSYAQLGEENRSSRYGGVISDKIARIEANAIGIKAIPFRKTDMHGKPISLEDLKGNYVLLDFWGTQCGPCIQSFPHLKELYAKYKSKGFEIIGVADESWQKDEVKRHKRWKEVIEREGLTWIQVLNEKDKDQLDLQKAYEIAAFPTLILLDKEGKIAARFTGKSDELAIKLKEIFGS</sequence>
<dbReference type="PANTHER" id="PTHR42852:SF6">
    <property type="entry name" value="THIOL:DISULFIDE INTERCHANGE PROTEIN DSBE"/>
    <property type="match status" value="1"/>
</dbReference>
<dbReference type="EMBL" id="SNYV01000018">
    <property type="protein sequence ID" value="TDQ73722.1"/>
    <property type="molecule type" value="Genomic_DNA"/>
</dbReference>
<dbReference type="InterPro" id="IPR036249">
    <property type="entry name" value="Thioredoxin-like_sf"/>
</dbReference>
<dbReference type="AlphaFoldDB" id="A0A4R6W8L6"/>
<dbReference type="InterPro" id="IPR013766">
    <property type="entry name" value="Thioredoxin_domain"/>
</dbReference>
<organism evidence="7 8">
    <name type="scientific">Sphingobacterium yanglingense</name>
    <dbReference type="NCBI Taxonomy" id="1437280"/>
    <lineage>
        <taxon>Bacteria</taxon>
        <taxon>Pseudomonadati</taxon>
        <taxon>Bacteroidota</taxon>
        <taxon>Sphingobacteriia</taxon>
        <taxon>Sphingobacteriales</taxon>
        <taxon>Sphingobacteriaceae</taxon>
        <taxon>Sphingobacterium</taxon>
    </lineage>
</organism>
<keyword evidence="8" id="KW-1185">Reference proteome</keyword>
<keyword evidence="4" id="KW-0676">Redox-active center</keyword>
<dbReference type="OrthoDB" id="750178at2"/>
<feature type="signal peptide" evidence="5">
    <location>
        <begin position="1"/>
        <end position="22"/>
    </location>
</feature>
<comment type="caution">
    <text evidence="7">The sequence shown here is derived from an EMBL/GenBank/DDBJ whole genome shotgun (WGS) entry which is preliminary data.</text>
</comment>